<name>A0A8J3SBG9_PLARO</name>
<organism evidence="3 4">
    <name type="scientific">Planobispora rosea</name>
    <dbReference type="NCBI Taxonomy" id="35762"/>
    <lineage>
        <taxon>Bacteria</taxon>
        <taxon>Bacillati</taxon>
        <taxon>Actinomycetota</taxon>
        <taxon>Actinomycetes</taxon>
        <taxon>Streptosporangiales</taxon>
        <taxon>Streptosporangiaceae</taxon>
        <taxon>Planobispora</taxon>
    </lineage>
</organism>
<dbReference type="InterPro" id="IPR050523">
    <property type="entry name" value="AKR_Detox_Biosynth"/>
</dbReference>
<evidence type="ECO:0000313" key="3">
    <source>
        <dbReference type="EMBL" id="GIH88674.1"/>
    </source>
</evidence>
<reference evidence="3" key="1">
    <citation type="submission" date="2021-01" db="EMBL/GenBank/DDBJ databases">
        <title>Whole genome shotgun sequence of Planobispora rosea NBRC 15558.</title>
        <authorList>
            <person name="Komaki H."/>
            <person name="Tamura T."/>
        </authorList>
    </citation>
    <scope>NUCLEOTIDE SEQUENCE</scope>
    <source>
        <strain evidence="3">NBRC 15558</strain>
    </source>
</reference>
<protein>
    <submittedName>
        <fullName evidence="3">Oxidoreductase</fullName>
    </submittedName>
</protein>
<dbReference type="PANTHER" id="PTHR43364:SF4">
    <property type="entry name" value="NAD(P)-LINKED OXIDOREDUCTASE SUPERFAMILY PROTEIN"/>
    <property type="match status" value="1"/>
</dbReference>
<accession>A0A8J3SBG9</accession>
<keyword evidence="4" id="KW-1185">Reference proteome</keyword>
<dbReference type="Pfam" id="PF00248">
    <property type="entry name" value="Aldo_ket_red"/>
    <property type="match status" value="1"/>
</dbReference>
<dbReference type="Gene3D" id="3.20.20.100">
    <property type="entry name" value="NADP-dependent oxidoreductase domain"/>
    <property type="match status" value="1"/>
</dbReference>
<evidence type="ECO:0000259" key="2">
    <source>
        <dbReference type="Pfam" id="PF00248"/>
    </source>
</evidence>
<dbReference type="AlphaFoldDB" id="A0A8J3SBG9"/>
<keyword evidence="1" id="KW-0560">Oxidoreductase</keyword>
<dbReference type="CDD" id="cd19080">
    <property type="entry name" value="AKR_AKR9A_9B"/>
    <property type="match status" value="1"/>
</dbReference>
<dbReference type="EMBL" id="BOOI01000087">
    <property type="protein sequence ID" value="GIH88674.1"/>
    <property type="molecule type" value="Genomic_DNA"/>
</dbReference>
<dbReference type="Proteomes" id="UP000655044">
    <property type="component" value="Unassembled WGS sequence"/>
</dbReference>
<comment type="caution">
    <text evidence="3">The sequence shown here is derived from an EMBL/GenBank/DDBJ whole genome shotgun (WGS) entry which is preliminary data.</text>
</comment>
<dbReference type="PANTHER" id="PTHR43364">
    <property type="entry name" value="NADH-SPECIFIC METHYLGLYOXAL REDUCTASE-RELATED"/>
    <property type="match status" value="1"/>
</dbReference>
<dbReference type="GO" id="GO:0016491">
    <property type="term" value="F:oxidoreductase activity"/>
    <property type="evidence" value="ECO:0007669"/>
    <property type="project" value="UniProtKB-KW"/>
</dbReference>
<evidence type="ECO:0000256" key="1">
    <source>
        <dbReference type="ARBA" id="ARBA00023002"/>
    </source>
</evidence>
<dbReference type="InterPro" id="IPR023210">
    <property type="entry name" value="NADP_OxRdtase_dom"/>
</dbReference>
<dbReference type="SUPFAM" id="SSF51430">
    <property type="entry name" value="NAD(P)-linked oxidoreductase"/>
    <property type="match status" value="1"/>
</dbReference>
<gene>
    <name evidence="3" type="ORF">Pro02_70820</name>
</gene>
<dbReference type="FunFam" id="3.20.20.100:FF:000004">
    <property type="entry name" value="Oxidoreductase, aldo/keto reductase"/>
    <property type="match status" value="1"/>
</dbReference>
<dbReference type="RefSeq" id="WP_203863660.1">
    <property type="nucleotide sequence ID" value="NZ_BOOI01000087.1"/>
</dbReference>
<evidence type="ECO:0000313" key="4">
    <source>
        <dbReference type="Proteomes" id="UP000655044"/>
    </source>
</evidence>
<dbReference type="InterPro" id="IPR036812">
    <property type="entry name" value="NAD(P)_OxRdtase_dom_sf"/>
</dbReference>
<dbReference type="GO" id="GO:0005829">
    <property type="term" value="C:cytosol"/>
    <property type="evidence" value="ECO:0007669"/>
    <property type="project" value="UniProtKB-ARBA"/>
</dbReference>
<sequence length="339" mass="36853">MRYRLLGTTGLRVSELFLGAMTFGEQGGVGAPPEECRRMLDLYAEAGGNVVDTAINYRGGQSEAVLGELLEGRRDRFVLATKYTLSRDGSDPNAAGNHRKNLTRSLETSLRRLRTDYIDLYWVHIWDRHTPIEETMRALDDAVRAGKILYVGVSDAPAWVVSRANTLAEWRDWTPFAGLQVPYNLLKRDIERELLPMAEAFGMSVAAWGPLAGGVLSGKFTRPGGSGPGTRVSPESLGPRDHAVARAVQEVADELGATPSQVAIAWTRARSRAVHPIVGARSTEQLKDNLGAIDVVLPEDAVGRLEAAAEFAVGFPADFIAETSPWVFGEASQKVDGRP</sequence>
<feature type="domain" description="NADP-dependent oxidoreductase" evidence="2">
    <location>
        <begin position="16"/>
        <end position="309"/>
    </location>
</feature>
<proteinExistence type="predicted"/>